<dbReference type="Proteomes" id="UP000620124">
    <property type="component" value="Unassembled WGS sequence"/>
</dbReference>
<dbReference type="Pfam" id="PF00931">
    <property type="entry name" value="NB-ARC"/>
    <property type="match status" value="1"/>
</dbReference>
<accession>A0A8H6Y4V3</accession>
<gene>
    <name evidence="2" type="ORF">MVEN_01144300</name>
</gene>
<dbReference type="OrthoDB" id="2854577at2759"/>
<proteinExistence type="predicted"/>
<dbReference type="PRINTS" id="PR00364">
    <property type="entry name" value="DISEASERSIST"/>
</dbReference>
<dbReference type="AlphaFoldDB" id="A0A8H6Y4V3"/>
<evidence type="ECO:0000313" key="3">
    <source>
        <dbReference type="Proteomes" id="UP000620124"/>
    </source>
</evidence>
<name>A0A8H6Y4V3_9AGAR</name>
<keyword evidence="3" id="KW-1185">Reference proteome</keyword>
<reference evidence="2" key="1">
    <citation type="submission" date="2020-05" db="EMBL/GenBank/DDBJ databases">
        <title>Mycena genomes resolve the evolution of fungal bioluminescence.</title>
        <authorList>
            <person name="Tsai I.J."/>
        </authorList>
    </citation>
    <scope>NUCLEOTIDE SEQUENCE</scope>
    <source>
        <strain evidence="2">CCC161011</strain>
    </source>
</reference>
<dbReference type="SUPFAM" id="SSF52540">
    <property type="entry name" value="P-loop containing nucleoside triphosphate hydrolases"/>
    <property type="match status" value="1"/>
</dbReference>
<comment type="caution">
    <text evidence="2">The sequence shown here is derived from an EMBL/GenBank/DDBJ whole genome shotgun (WGS) entry which is preliminary data.</text>
</comment>
<sequence>MAPNSSHGVIELQPNPMPPLAISQAQLPNLASCLSASADSLDVLANSFYTPFLVAISDTTRSLLNYTQNKANCVCLLEQTYRVNAGIIASHVQAETGGELPPQSTPSLGPVQPVFAHEFESSRSISLLPSKPKIFFGREEDVSRILDLFGHADPPRVAILGLGGVGKTSLARAILHHDEIISKFSERRTFVACESALNMDDLVALIRTYFSLKPQKNFIQAILKHLACSPPSLLDLECLETIWEPLEYRKGIEDLLSRLSEIPNLSLMITMRGAERPASVQWTRPLLRTLLPLTPVAARNIFVATADDWHEDSDIAELLKLAENIPLAIDLLAHLADADLLGLLSLLPDGLADTDVLQGELPIDNIGACKTTLL</sequence>
<dbReference type="InterPro" id="IPR027417">
    <property type="entry name" value="P-loop_NTPase"/>
</dbReference>
<protein>
    <recommendedName>
        <fullName evidence="1">NB-ARC domain-containing protein</fullName>
    </recommendedName>
</protein>
<dbReference type="PANTHER" id="PTHR47691">
    <property type="entry name" value="REGULATOR-RELATED"/>
    <property type="match status" value="1"/>
</dbReference>
<evidence type="ECO:0000313" key="2">
    <source>
        <dbReference type="EMBL" id="KAF7351832.1"/>
    </source>
</evidence>
<evidence type="ECO:0000259" key="1">
    <source>
        <dbReference type="Pfam" id="PF00931"/>
    </source>
</evidence>
<organism evidence="2 3">
    <name type="scientific">Mycena venus</name>
    <dbReference type="NCBI Taxonomy" id="2733690"/>
    <lineage>
        <taxon>Eukaryota</taxon>
        <taxon>Fungi</taxon>
        <taxon>Dikarya</taxon>
        <taxon>Basidiomycota</taxon>
        <taxon>Agaricomycotina</taxon>
        <taxon>Agaricomycetes</taxon>
        <taxon>Agaricomycetidae</taxon>
        <taxon>Agaricales</taxon>
        <taxon>Marasmiineae</taxon>
        <taxon>Mycenaceae</taxon>
        <taxon>Mycena</taxon>
    </lineage>
</organism>
<dbReference type="Gene3D" id="3.40.50.300">
    <property type="entry name" value="P-loop containing nucleotide triphosphate hydrolases"/>
    <property type="match status" value="1"/>
</dbReference>
<feature type="domain" description="NB-ARC" evidence="1">
    <location>
        <begin position="140"/>
        <end position="206"/>
    </location>
</feature>
<dbReference type="PANTHER" id="PTHR47691:SF3">
    <property type="entry name" value="HTH-TYPE TRANSCRIPTIONAL REGULATOR RV0890C-RELATED"/>
    <property type="match status" value="1"/>
</dbReference>
<dbReference type="InterPro" id="IPR002182">
    <property type="entry name" value="NB-ARC"/>
</dbReference>
<dbReference type="EMBL" id="JACAZI010000009">
    <property type="protein sequence ID" value="KAF7351832.1"/>
    <property type="molecule type" value="Genomic_DNA"/>
</dbReference>